<dbReference type="PANTHER" id="PTHR10302:SF0">
    <property type="entry name" value="SINGLE-STRANDED DNA-BINDING PROTEIN, MITOCHONDRIAL"/>
    <property type="match status" value="1"/>
</dbReference>
<dbReference type="CDD" id="cd04496">
    <property type="entry name" value="SSB_OBF"/>
    <property type="match status" value="1"/>
</dbReference>
<dbReference type="EMBL" id="WIQW01000037">
    <property type="protein sequence ID" value="KAF3096434.1"/>
    <property type="molecule type" value="Genomic_DNA"/>
</dbReference>
<dbReference type="PANTHER" id="PTHR10302">
    <property type="entry name" value="SINGLE-STRANDED DNA-BINDING PROTEIN"/>
    <property type="match status" value="1"/>
</dbReference>
<keyword evidence="1 2" id="KW-0238">DNA-binding</keyword>
<dbReference type="Gene3D" id="2.40.50.140">
    <property type="entry name" value="Nucleic acid-binding proteins"/>
    <property type="match status" value="1"/>
</dbReference>
<dbReference type="Proteomes" id="UP000480548">
    <property type="component" value="Unassembled WGS sequence"/>
</dbReference>
<dbReference type="GO" id="GO:0042645">
    <property type="term" value="C:mitochondrial nucleoid"/>
    <property type="evidence" value="ECO:0007669"/>
    <property type="project" value="TreeGrafter"/>
</dbReference>
<protein>
    <submittedName>
        <fullName evidence="4">Mitochondrial Translation Optimization</fullName>
    </submittedName>
</protein>
<accession>A0A7C8JUT0</accession>
<dbReference type="Proteomes" id="UP000475325">
    <property type="component" value="Unassembled WGS sequence"/>
</dbReference>
<dbReference type="InterPro" id="IPR012340">
    <property type="entry name" value="NA-bd_OB-fold"/>
</dbReference>
<dbReference type="PROSITE" id="PS50935">
    <property type="entry name" value="SSB"/>
    <property type="match status" value="1"/>
</dbReference>
<evidence type="ECO:0000313" key="6">
    <source>
        <dbReference type="Proteomes" id="UP000480548"/>
    </source>
</evidence>
<evidence type="ECO:0000313" key="3">
    <source>
        <dbReference type="EMBL" id="KAF3096434.1"/>
    </source>
</evidence>
<evidence type="ECO:0000256" key="2">
    <source>
        <dbReference type="PROSITE-ProRule" id="PRU00252"/>
    </source>
</evidence>
<organism evidence="4 6">
    <name type="scientific">Orbilia oligospora</name>
    <name type="common">Nematode-trapping fungus</name>
    <name type="synonym">Arthrobotrys oligospora</name>
    <dbReference type="NCBI Taxonomy" id="2813651"/>
    <lineage>
        <taxon>Eukaryota</taxon>
        <taxon>Fungi</taxon>
        <taxon>Dikarya</taxon>
        <taxon>Ascomycota</taxon>
        <taxon>Pezizomycotina</taxon>
        <taxon>Orbiliomycetes</taxon>
        <taxon>Orbiliales</taxon>
        <taxon>Orbiliaceae</taxon>
        <taxon>Orbilia</taxon>
    </lineage>
</organism>
<dbReference type="InterPro" id="IPR011344">
    <property type="entry name" value="ssDNA-bd"/>
</dbReference>
<dbReference type="AlphaFoldDB" id="A0A7C8JUT0"/>
<evidence type="ECO:0000313" key="5">
    <source>
        <dbReference type="Proteomes" id="UP000475325"/>
    </source>
</evidence>
<gene>
    <name evidence="4" type="primary">MTO1_2</name>
    <name evidence="3" type="ORF">TWF102_006705</name>
    <name evidence="4" type="ORF">TWF703_007006</name>
</gene>
<reference evidence="5 6" key="1">
    <citation type="submission" date="2019-06" db="EMBL/GenBank/DDBJ databases">
        <authorList>
            <person name="Palmer J.M."/>
        </authorList>
    </citation>
    <scope>NUCLEOTIDE SEQUENCE [LARGE SCALE GENOMIC DNA]</scope>
    <source>
        <strain evidence="3 5">TWF102</strain>
        <strain evidence="4 6">TWF703</strain>
    </source>
</reference>
<dbReference type="GO" id="GO:0006264">
    <property type="term" value="P:mitochondrial DNA replication"/>
    <property type="evidence" value="ECO:0007669"/>
    <property type="project" value="TreeGrafter"/>
</dbReference>
<evidence type="ECO:0000313" key="4">
    <source>
        <dbReference type="EMBL" id="KAF3133164.1"/>
    </source>
</evidence>
<dbReference type="InterPro" id="IPR000424">
    <property type="entry name" value="Primosome_PriB/ssb"/>
</dbReference>
<evidence type="ECO:0000256" key="1">
    <source>
        <dbReference type="ARBA" id="ARBA00023125"/>
    </source>
</evidence>
<dbReference type="EMBL" id="WIQZ01000041">
    <property type="protein sequence ID" value="KAF3133164.1"/>
    <property type="molecule type" value="Genomic_DNA"/>
</dbReference>
<name>A0A7C8JUT0_ORBOL</name>
<dbReference type="SUPFAM" id="SSF50249">
    <property type="entry name" value="Nucleic acid-binding proteins"/>
    <property type="match status" value="1"/>
</dbReference>
<sequence>MSLLRTLNRLPRHPASAFRQFSSTPSRLDFSRVQIIGRIGTEPEISQASNGSSVTKYAVASTIGYGDKQSTQWHRVIAFGYPSPEKLTKGAKIFLDGDLQLSTYEAEDGKKHTHVTVKQRSVNILSRPQGANEGEGAQTA</sequence>
<dbReference type="Pfam" id="PF00436">
    <property type="entry name" value="SSB"/>
    <property type="match status" value="1"/>
</dbReference>
<proteinExistence type="predicted"/>
<comment type="caution">
    <text evidence="4">The sequence shown here is derived from an EMBL/GenBank/DDBJ whole genome shotgun (WGS) entry which is preliminary data.</text>
</comment>
<dbReference type="GO" id="GO:0003697">
    <property type="term" value="F:single-stranded DNA binding"/>
    <property type="evidence" value="ECO:0007669"/>
    <property type="project" value="InterPro"/>
</dbReference>
<dbReference type="NCBIfam" id="TIGR00621">
    <property type="entry name" value="ssb"/>
    <property type="match status" value="1"/>
</dbReference>